<dbReference type="GO" id="GO:0047617">
    <property type="term" value="F:fatty acyl-CoA hydrolase activity"/>
    <property type="evidence" value="ECO:0007669"/>
    <property type="project" value="InterPro"/>
</dbReference>
<dbReference type="InterPro" id="IPR006683">
    <property type="entry name" value="Thioestr_dom"/>
</dbReference>
<organism evidence="4">
    <name type="scientific">Desulfobacca acetoxidans</name>
    <dbReference type="NCBI Taxonomy" id="60893"/>
    <lineage>
        <taxon>Bacteria</taxon>
        <taxon>Pseudomonadati</taxon>
        <taxon>Thermodesulfobacteriota</taxon>
        <taxon>Desulfobaccia</taxon>
        <taxon>Desulfobaccales</taxon>
        <taxon>Desulfobaccaceae</taxon>
        <taxon>Desulfobacca</taxon>
    </lineage>
</organism>
<proteinExistence type="inferred from homology"/>
<dbReference type="Pfam" id="PF03061">
    <property type="entry name" value="4HBT"/>
    <property type="match status" value="1"/>
</dbReference>
<comment type="caution">
    <text evidence="4">The sequence shown here is derived from an EMBL/GenBank/DDBJ whole genome shotgun (WGS) entry which is preliminary data.</text>
</comment>
<dbReference type="InterPro" id="IPR003736">
    <property type="entry name" value="PAAI_dom"/>
</dbReference>
<comment type="similarity">
    <text evidence="1">Belongs to the thioesterase PaaI family.</text>
</comment>
<reference evidence="4" key="1">
    <citation type="journal article" date="2020" name="mSystems">
        <title>Genome- and Community-Level Interaction Insights into Carbon Utilization and Element Cycling Functions of Hydrothermarchaeota in Hydrothermal Sediment.</title>
        <authorList>
            <person name="Zhou Z."/>
            <person name="Liu Y."/>
            <person name="Xu W."/>
            <person name="Pan J."/>
            <person name="Luo Z.H."/>
            <person name="Li M."/>
        </authorList>
    </citation>
    <scope>NUCLEOTIDE SEQUENCE [LARGE SCALE GENOMIC DNA]</scope>
    <source>
        <strain evidence="4">SpSt-548</strain>
    </source>
</reference>
<dbReference type="NCBIfam" id="TIGR00369">
    <property type="entry name" value="unchar_dom_1"/>
    <property type="match status" value="1"/>
</dbReference>
<accession>A0A7V4GAB2</accession>
<protein>
    <submittedName>
        <fullName evidence="4">PaaI family thioesterase</fullName>
    </submittedName>
</protein>
<feature type="domain" description="Thioesterase" evidence="3">
    <location>
        <begin position="56"/>
        <end position="128"/>
    </location>
</feature>
<dbReference type="Gene3D" id="3.10.129.10">
    <property type="entry name" value="Hotdog Thioesterase"/>
    <property type="match status" value="1"/>
</dbReference>
<dbReference type="InterPro" id="IPR039298">
    <property type="entry name" value="ACOT13"/>
</dbReference>
<dbReference type="PANTHER" id="PTHR21660:SF1">
    <property type="entry name" value="ACYL-COENZYME A THIOESTERASE 13"/>
    <property type="match status" value="1"/>
</dbReference>
<dbReference type="CDD" id="cd03443">
    <property type="entry name" value="PaaI_thioesterase"/>
    <property type="match status" value="1"/>
</dbReference>
<name>A0A7V4GAB2_9BACT</name>
<dbReference type="EMBL" id="DSXI01000681">
    <property type="protein sequence ID" value="HGS06312.1"/>
    <property type="molecule type" value="Genomic_DNA"/>
</dbReference>
<evidence type="ECO:0000256" key="2">
    <source>
        <dbReference type="ARBA" id="ARBA00022801"/>
    </source>
</evidence>
<dbReference type="SUPFAM" id="SSF54637">
    <property type="entry name" value="Thioesterase/thiol ester dehydrase-isomerase"/>
    <property type="match status" value="1"/>
</dbReference>
<evidence type="ECO:0000313" key="4">
    <source>
        <dbReference type="EMBL" id="HGS06312.1"/>
    </source>
</evidence>
<dbReference type="InterPro" id="IPR029069">
    <property type="entry name" value="HotDog_dom_sf"/>
</dbReference>
<gene>
    <name evidence="4" type="ORF">ENT08_11370</name>
</gene>
<dbReference type="PANTHER" id="PTHR21660">
    <property type="entry name" value="THIOESTERASE SUPERFAMILY MEMBER-RELATED"/>
    <property type="match status" value="1"/>
</dbReference>
<evidence type="ECO:0000259" key="3">
    <source>
        <dbReference type="Pfam" id="PF03061"/>
    </source>
</evidence>
<dbReference type="AlphaFoldDB" id="A0A7V4GAB2"/>
<keyword evidence="2" id="KW-0378">Hydrolase</keyword>
<evidence type="ECO:0000256" key="1">
    <source>
        <dbReference type="ARBA" id="ARBA00008324"/>
    </source>
</evidence>
<sequence length="147" mass="16038">MKPEVQPLSPEVETALRERLAHNPFVNFMGVEVPELGRGYARFSLKIRPDFHNSQGFLQGGVIAALADEAVAYALFSLVSEGEMISTVEMKINFLAPAQTGTIEAQAHIRKRGRTLSLGEVEVTQGPRLIAKGLCTYIHLPPPDQAA</sequence>